<protein>
    <recommendedName>
        <fullName evidence="2">G-patch domain-containing protein</fullName>
    </recommendedName>
</protein>
<feature type="region of interest" description="Disordered" evidence="1">
    <location>
        <begin position="581"/>
        <end position="641"/>
    </location>
</feature>
<feature type="domain" description="G-patch" evidence="2">
    <location>
        <begin position="153"/>
        <end position="173"/>
    </location>
</feature>
<accession>A0A9P6RBT8</accession>
<feature type="region of interest" description="Disordered" evidence="1">
    <location>
        <begin position="667"/>
        <end position="784"/>
    </location>
</feature>
<feature type="region of interest" description="Disordered" evidence="1">
    <location>
        <begin position="169"/>
        <end position="194"/>
    </location>
</feature>
<feature type="compositionally biased region" description="Basic and acidic residues" evidence="1">
    <location>
        <begin position="1025"/>
        <end position="1039"/>
    </location>
</feature>
<dbReference type="GO" id="GO:0005634">
    <property type="term" value="C:nucleus"/>
    <property type="evidence" value="ECO:0007669"/>
    <property type="project" value="TreeGrafter"/>
</dbReference>
<comment type="caution">
    <text evidence="3">The sequence shown here is derived from an EMBL/GenBank/DDBJ whole genome shotgun (WGS) entry which is preliminary data.</text>
</comment>
<dbReference type="OrthoDB" id="20507at2759"/>
<name>A0A9P6RBT8_9FUNG</name>
<organism evidence="3 4">
    <name type="scientific">Dissophora globulifera</name>
    <dbReference type="NCBI Taxonomy" id="979702"/>
    <lineage>
        <taxon>Eukaryota</taxon>
        <taxon>Fungi</taxon>
        <taxon>Fungi incertae sedis</taxon>
        <taxon>Mucoromycota</taxon>
        <taxon>Mortierellomycotina</taxon>
        <taxon>Mortierellomycetes</taxon>
        <taxon>Mortierellales</taxon>
        <taxon>Mortierellaceae</taxon>
        <taxon>Dissophora</taxon>
    </lineage>
</organism>
<feature type="compositionally biased region" description="Basic and acidic residues" evidence="1">
    <location>
        <begin position="687"/>
        <end position="698"/>
    </location>
</feature>
<sequence>MSDESFVLVGTPMPVIKTTTNALGESKRINPTRDLEVRDEQGRRRFHGAFTGGFSAGYYNTVGSKEGWAPSEFVSSRDKRSEKKIARPEDFMDEEDKQMLMDSARLTTTDEFGSSESTQRELEKKRAAAKQAAGGVLGALPDTLIDDFVVPSSENVGVKLLRRMGWKPGQGIGPRVTKRQKKSKDGQLSDDDVDLPANMTFAPIDSAIVVFINKSDNFGLGYDPYKDAPEFDRSLQARTESKYLSESAGGRKDGMGFGRFDDDDDDDVYGSGPAPLRTLDPDLILDDRSRSQRKKSKKKEIQQSDALAPMFCSDGRPPLRGFVLAAAPLEPIKLYKPPKVPRDFVPHHTFQDMPKPVATLRKNEQPKLTADDRALILGETPIDAPRRSVFEYMSAQTKRDLDNALGFVMDTEGDKSLRKDHWTVPQIDKGAAEAALRGFMPFGDNMAKQNRYKQYLNVQAGISDEKIDLVEGFTAEGMTKELNEFVQAARIFKPLTSSMANRFMSASTTVQLAPPTAGLRSAADTEAARLAGTITHAVVERMEVPKSQAAKAAAMGMFGPLTRTVIDFYPVKLLCKRFNVPNPHPDHKDTGPEAAKDLLDKDTMDKMMTNRRYGEGMSAEDATSRSSGTDAPGAMNDTGTDSLAEAEEPEVLEVIPERPPMDIFKAIFDDSDSDSDSDSESEDKDESDTKGEAARGKDTVSIGATAIADSSPLDAKDAKEDSPQVPFRPVFTRKTDRSTSSTTSRPAEKRFSKPDLSHLNEDEDEDESEIGPKLAIPSASNLSVKKKSVSLVDNAGVGGVAAVVEASSPDRSSSPSSDSLIGPVPPTLVAADAGKRRKSASESDQDSHVGEKTGDSFASKRHKGSASSSSRHKSSSSKLDDRTDRHSRSSHSRHRSSSKTRRRPRNDGSDDDNDGNKDGSDTDKSGASGDEESNKKRRKEHSSSTSSRHKDRQHREHTSRSRSKSPTSSRRKSHRRDKDKGDDRERQSKRSRDEKSSRSTHRSSRHRSRKHGDDGDNDEDMEDLWVEKEVKIPERERTPDNPPLRVAPPSNRPRATSFF</sequence>
<evidence type="ECO:0000313" key="3">
    <source>
        <dbReference type="EMBL" id="KAG0314300.1"/>
    </source>
</evidence>
<dbReference type="EMBL" id="JAAAIP010000626">
    <property type="protein sequence ID" value="KAG0314300.1"/>
    <property type="molecule type" value="Genomic_DNA"/>
</dbReference>
<keyword evidence="4" id="KW-1185">Reference proteome</keyword>
<feature type="compositionally biased region" description="Basic and acidic residues" evidence="1">
    <location>
        <begin position="746"/>
        <end position="760"/>
    </location>
</feature>
<feature type="compositionally biased region" description="Basic residues" evidence="1">
    <location>
        <begin position="960"/>
        <end position="975"/>
    </location>
</feature>
<evidence type="ECO:0000256" key="1">
    <source>
        <dbReference type="SAM" id="MobiDB-lite"/>
    </source>
</evidence>
<feature type="compositionally biased region" description="Acidic residues" evidence="1">
    <location>
        <begin position="669"/>
        <end position="686"/>
    </location>
</feature>
<feature type="compositionally biased region" description="Basic and acidic residues" evidence="1">
    <location>
        <begin position="839"/>
        <end position="854"/>
    </location>
</feature>
<dbReference type="InterPro" id="IPR000467">
    <property type="entry name" value="G_patch_dom"/>
</dbReference>
<gene>
    <name evidence="3" type="ORF">BGZ99_008221</name>
</gene>
<feature type="compositionally biased region" description="Basic residues" evidence="1">
    <location>
        <begin position="859"/>
        <end position="875"/>
    </location>
</feature>
<dbReference type="Proteomes" id="UP000738325">
    <property type="component" value="Unassembled WGS sequence"/>
</dbReference>
<dbReference type="Pfam" id="PF01585">
    <property type="entry name" value="G-patch"/>
    <property type="match status" value="1"/>
</dbReference>
<dbReference type="PANTHER" id="PTHR13384:SF19">
    <property type="entry name" value="G PATCH DOMAIN-CONTAINING PROTEIN 1"/>
    <property type="match status" value="1"/>
</dbReference>
<feature type="compositionally biased region" description="Basic and acidic residues" evidence="1">
    <location>
        <begin position="878"/>
        <end position="887"/>
    </location>
</feature>
<feature type="compositionally biased region" description="Low complexity" evidence="1">
    <location>
        <begin position="805"/>
        <end position="819"/>
    </location>
</feature>
<dbReference type="Pfam" id="PF26093">
    <property type="entry name" value="HTH_TGH"/>
    <property type="match status" value="1"/>
</dbReference>
<dbReference type="PROSITE" id="PS50174">
    <property type="entry name" value="G_PATCH"/>
    <property type="match status" value="1"/>
</dbReference>
<reference evidence="3" key="1">
    <citation type="journal article" date="2020" name="Fungal Divers.">
        <title>Resolving the Mortierellaceae phylogeny through synthesis of multi-gene phylogenetics and phylogenomics.</title>
        <authorList>
            <person name="Vandepol N."/>
            <person name="Liber J."/>
            <person name="Desiro A."/>
            <person name="Na H."/>
            <person name="Kennedy M."/>
            <person name="Barry K."/>
            <person name="Grigoriev I.V."/>
            <person name="Miller A.N."/>
            <person name="O'Donnell K."/>
            <person name="Stajich J.E."/>
            <person name="Bonito G."/>
        </authorList>
    </citation>
    <scope>NUCLEOTIDE SEQUENCE</scope>
    <source>
        <strain evidence="3">REB-010B</strain>
    </source>
</reference>
<feature type="compositionally biased region" description="Acidic residues" evidence="1">
    <location>
        <begin position="1015"/>
        <end position="1024"/>
    </location>
</feature>
<feature type="compositionally biased region" description="Basic and acidic residues" evidence="1">
    <location>
        <begin position="240"/>
        <end position="254"/>
    </location>
</feature>
<dbReference type="AlphaFoldDB" id="A0A9P6RBT8"/>
<feature type="compositionally biased region" description="Basic and acidic residues" evidence="1">
    <location>
        <begin position="584"/>
        <end position="605"/>
    </location>
</feature>
<evidence type="ECO:0000259" key="2">
    <source>
        <dbReference type="PROSITE" id="PS50174"/>
    </source>
</evidence>
<feature type="region of interest" description="Disordered" evidence="1">
    <location>
        <begin position="240"/>
        <end position="309"/>
    </location>
</feature>
<feature type="compositionally biased region" description="Basic and acidic residues" evidence="1">
    <location>
        <begin position="914"/>
        <end position="924"/>
    </location>
</feature>
<dbReference type="PANTHER" id="PTHR13384">
    <property type="entry name" value="G PATCH DOMAIN-CONTAINING PROTEIN 1"/>
    <property type="match status" value="1"/>
</dbReference>
<evidence type="ECO:0000313" key="4">
    <source>
        <dbReference type="Proteomes" id="UP000738325"/>
    </source>
</evidence>
<dbReference type="InterPro" id="IPR011666">
    <property type="entry name" value="DUF1604"/>
</dbReference>
<feature type="compositionally biased region" description="Basic residues" evidence="1">
    <location>
        <begin position="888"/>
        <end position="904"/>
    </location>
</feature>
<dbReference type="GO" id="GO:0003723">
    <property type="term" value="F:RNA binding"/>
    <property type="evidence" value="ECO:0007669"/>
    <property type="project" value="TreeGrafter"/>
</dbReference>
<dbReference type="Pfam" id="PF07713">
    <property type="entry name" value="DUF1604"/>
    <property type="match status" value="1"/>
</dbReference>
<feature type="compositionally biased region" description="Basic residues" evidence="1">
    <location>
        <begin position="998"/>
        <end position="1010"/>
    </location>
</feature>
<feature type="region of interest" description="Disordered" evidence="1">
    <location>
        <begin position="805"/>
        <end position="1059"/>
    </location>
</feature>
<proteinExistence type="predicted"/>
<dbReference type="GO" id="GO:0006397">
    <property type="term" value="P:mRNA processing"/>
    <property type="evidence" value="ECO:0007669"/>
    <property type="project" value="InterPro"/>
</dbReference>
<feature type="compositionally biased region" description="Basic and acidic residues" evidence="1">
    <location>
        <begin position="976"/>
        <end position="997"/>
    </location>
</feature>